<reference evidence="2 3" key="1">
    <citation type="journal article" date="2007" name="Int. J. Syst. Evol. Microbiol.">
        <title>Oceanobacillus profundus sp. nov., isolated from a deep-sea sediment core.</title>
        <authorList>
            <person name="Kim Y.G."/>
            <person name="Choi D.H."/>
            <person name="Hyun S."/>
            <person name="Cho B.C."/>
        </authorList>
    </citation>
    <scope>NUCLEOTIDE SEQUENCE [LARGE SCALE GENOMIC DNA]</scope>
    <source>
        <strain evidence="2 3">DSM 18246</strain>
    </source>
</reference>
<keyword evidence="1" id="KW-0472">Membrane</keyword>
<evidence type="ECO:0000313" key="2">
    <source>
        <dbReference type="EMBL" id="RHW35288.1"/>
    </source>
</evidence>
<feature type="transmembrane region" description="Helical" evidence="1">
    <location>
        <begin position="52"/>
        <end position="72"/>
    </location>
</feature>
<feature type="transmembrane region" description="Helical" evidence="1">
    <location>
        <begin position="25"/>
        <end position="46"/>
    </location>
</feature>
<proteinExistence type="predicted"/>
<evidence type="ECO:0000256" key="1">
    <source>
        <dbReference type="SAM" id="Phobius"/>
    </source>
</evidence>
<keyword evidence="1" id="KW-0812">Transmembrane</keyword>
<name>A0A417YNW6_9BACI</name>
<dbReference type="RefSeq" id="WP_118888433.1">
    <property type="nucleotide sequence ID" value="NZ_JAMAWL010000006.1"/>
</dbReference>
<dbReference type="AlphaFoldDB" id="A0A417YNW6"/>
<evidence type="ECO:0000313" key="3">
    <source>
        <dbReference type="Proteomes" id="UP000285456"/>
    </source>
</evidence>
<gene>
    <name evidence="2" type="ORF">D1B32_01330</name>
</gene>
<sequence>MVCTKTNEKGEKMLDKIKSFPEKSAFVIGLSLILFSPILLFLLSLLASVGKWIVIIQAIILGIAILLILSAADKRYARKGNTK</sequence>
<keyword evidence="3" id="KW-1185">Reference proteome</keyword>
<keyword evidence="1" id="KW-1133">Transmembrane helix</keyword>
<organism evidence="2 3">
    <name type="scientific">Oceanobacillus profundus</name>
    <dbReference type="NCBI Taxonomy" id="372463"/>
    <lineage>
        <taxon>Bacteria</taxon>
        <taxon>Bacillati</taxon>
        <taxon>Bacillota</taxon>
        <taxon>Bacilli</taxon>
        <taxon>Bacillales</taxon>
        <taxon>Bacillaceae</taxon>
        <taxon>Oceanobacillus</taxon>
    </lineage>
</organism>
<comment type="caution">
    <text evidence="2">The sequence shown here is derived from an EMBL/GenBank/DDBJ whole genome shotgun (WGS) entry which is preliminary data.</text>
</comment>
<dbReference type="Proteomes" id="UP000285456">
    <property type="component" value="Unassembled WGS sequence"/>
</dbReference>
<dbReference type="EMBL" id="QWEH01000001">
    <property type="protein sequence ID" value="RHW35288.1"/>
    <property type="molecule type" value="Genomic_DNA"/>
</dbReference>
<protein>
    <submittedName>
        <fullName evidence="2">Uncharacterized protein</fullName>
    </submittedName>
</protein>
<accession>A0A417YNW6</accession>